<dbReference type="SUPFAM" id="SSF50985">
    <property type="entry name" value="RCC1/BLIP-II"/>
    <property type="match status" value="1"/>
</dbReference>
<dbReference type="SUPFAM" id="SSF56204">
    <property type="entry name" value="Hect, E3 ligase catalytic domain"/>
    <property type="match status" value="1"/>
</dbReference>
<proteinExistence type="predicted"/>
<comment type="catalytic activity">
    <reaction evidence="1">
        <text>S-ubiquitinyl-[E2 ubiquitin-conjugating enzyme]-L-cysteine + [acceptor protein]-L-lysine = [E2 ubiquitin-conjugating enzyme]-L-cysteine + N(6)-ubiquitinyl-[acceptor protein]-L-lysine.</text>
        <dbReference type="EC" id="2.3.2.26"/>
    </reaction>
</comment>
<feature type="region of interest" description="Disordered" evidence="8">
    <location>
        <begin position="48"/>
        <end position="99"/>
    </location>
</feature>
<dbReference type="Gene3D" id="2.130.10.30">
    <property type="entry name" value="Regulator of chromosome condensation 1/beta-lactamase-inhibitor protein II"/>
    <property type="match status" value="2"/>
</dbReference>
<dbReference type="CDD" id="cd00078">
    <property type="entry name" value="HECTc"/>
    <property type="match status" value="1"/>
</dbReference>
<dbReference type="PANTHER" id="PTHR11254">
    <property type="entry name" value="HECT DOMAIN UBIQUITIN-PROTEIN LIGASE"/>
    <property type="match status" value="1"/>
</dbReference>
<keyword evidence="5 6" id="KW-0833">Ubl conjugation pathway</keyword>
<evidence type="ECO:0000313" key="10">
    <source>
        <dbReference type="EMBL" id="EJK76295.1"/>
    </source>
</evidence>
<dbReference type="PROSITE" id="PS50237">
    <property type="entry name" value="HECT"/>
    <property type="match status" value="1"/>
</dbReference>
<accession>K0TG10</accession>
<evidence type="ECO:0000256" key="1">
    <source>
        <dbReference type="ARBA" id="ARBA00000885"/>
    </source>
</evidence>
<evidence type="ECO:0000256" key="4">
    <source>
        <dbReference type="ARBA" id="ARBA00022679"/>
    </source>
</evidence>
<dbReference type="PROSITE" id="PS00626">
    <property type="entry name" value="RCC1_2"/>
    <property type="match status" value="1"/>
</dbReference>
<feature type="compositionally biased region" description="Polar residues" evidence="8">
    <location>
        <begin position="48"/>
        <end position="66"/>
    </location>
</feature>
<feature type="active site" description="Glycyl thioester intermediate" evidence="6">
    <location>
        <position position="1117"/>
    </location>
</feature>
<feature type="repeat" description="RCC1" evidence="7">
    <location>
        <begin position="395"/>
        <end position="446"/>
    </location>
</feature>
<feature type="domain" description="HECT" evidence="9">
    <location>
        <begin position="826"/>
        <end position="1150"/>
    </location>
</feature>
<dbReference type="GO" id="GO:0016567">
    <property type="term" value="P:protein ubiquitination"/>
    <property type="evidence" value="ECO:0007669"/>
    <property type="project" value="TreeGrafter"/>
</dbReference>
<feature type="compositionally biased region" description="Basic and acidic residues" evidence="8">
    <location>
        <begin position="83"/>
        <end position="92"/>
    </location>
</feature>
<reference evidence="10 11" key="1">
    <citation type="journal article" date="2012" name="Genome Biol.">
        <title>Genome and low-iron response of an oceanic diatom adapted to chronic iron limitation.</title>
        <authorList>
            <person name="Lommer M."/>
            <person name="Specht M."/>
            <person name="Roy A.S."/>
            <person name="Kraemer L."/>
            <person name="Andreson R."/>
            <person name="Gutowska M.A."/>
            <person name="Wolf J."/>
            <person name="Bergner S.V."/>
            <person name="Schilhabel M.B."/>
            <person name="Klostermeier U.C."/>
            <person name="Beiko R.G."/>
            <person name="Rosenstiel P."/>
            <person name="Hippler M."/>
            <person name="Laroche J."/>
        </authorList>
    </citation>
    <scope>NUCLEOTIDE SEQUENCE [LARGE SCALE GENOMIC DNA]</scope>
    <source>
        <strain evidence="10 11">CCMP1005</strain>
    </source>
</reference>
<dbReference type="Gene3D" id="3.90.1750.10">
    <property type="entry name" value="Hect, E3 ligase catalytic domains"/>
    <property type="match status" value="1"/>
</dbReference>
<dbReference type="PANTHER" id="PTHR11254:SF444">
    <property type="entry name" value="HECT DOMAIN CONTAINING UBIQUITIN LIGASE"/>
    <property type="match status" value="1"/>
</dbReference>
<evidence type="ECO:0000256" key="7">
    <source>
        <dbReference type="PROSITE-ProRule" id="PRU00235"/>
    </source>
</evidence>
<feature type="repeat" description="RCC1" evidence="7">
    <location>
        <begin position="447"/>
        <end position="501"/>
    </location>
</feature>
<feature type="region of interest" description="Disordered" evidence="8">
    <location>
        <begin position="1"/>
        <end position="26"/>
    </location>
</feature>
<dbReference type="OrthoDB" id="8068875at2759"/>
<dbReference type="Pfam" id="PF13540">
    <property type="entry name" value="RCC1_2"/>
    <property type="match status" value="1"/>
</dbReference>
<dbReference type="InterPro" id="IPR000408">
    <property type="entry name" value="Reg_chr_condens"/>
</dbReference>
<sequence length="1150" mass="126199">SLRSRLNRRRSNSSSSGKQVASRLDVVSSAVTNRAPVAVIEARRPHLSPSSASIFRVETSSRSTGKPTAKTSTPDDPDTPMPAEERISESQRQRRSSVLFASRTQASRLLVDGGSSRVLLASGGHGATTSRRDLLGSTCLGQEVSLHDFDLNRRFNASPIVDSSTDSSEISENDVLEDDVKDIGAEYEPEAEKGTVLYSWGRGLTTLHDDGIDRNCAAQVDTKLKSKALLSISTSQYHSACATSTGSVYVVGQNVDGCVDPSIRDGAVVSRPVLLESLNHIRVIQVSCGYDHTAGHRICVTDGIDPYTFVGPTLCRPAGMSLGRGRKANSISCGTNFTLVLTQHMSLLCCGTTSIAGARKASNWGQPAEIPSLMGLPLSAISAGDTHAGAVTAHGTAFLWGDNAQGQCAREFPQSLSVPLPLILEPGNDIVSVACGQEHTVFLTREGSLLSCGNNARGQLGVAAAETTQTCKVVEVSHPLGEITFTSIDAGHLHTMAVDSVGDLWITDSECLRRSLKDKHVVAIAAGGNGSCIAISSSPRGPDKLALQRQFSVEMADDTNSLALDILNIIDGDQAKGHEIANKLEELLEYPSLLNVLKNPQQIDALYSRIEIAAADADARQLIIKSIERGMKNGLARLKGRIFAFCETLLSLQFEGYRALQNYATNYPRPLFVSHLVSPLLVALTKCLTSSRDNNDVEHFQPSRQAVPVIISALAWFYQMSVEHPELAAPVDFYSDAVSEIKIECLFEEGRVLPTKIEVVSSPLKSIALRLLQVESQMNMFLTMMEGVDMSSITPSISIDVEPFYDIKVNREHILDDTWDQIKDVESKELRKRLRVQFDGEDGIDAGGVTKEYFQLLSSELFDLSSGLWSDKCEDVNWFNSDNDWDLKRYEFVGVLFGLAIYNSVLLDVHFPIAVYRKILGLPLGLEDLPDEGLRKGFKQLLDYDGDDVEDLFCLSFEIMWMELGEERRLELKENGSNIPVTSHNKEEYVLRYTRWILVDSIDKQWQRFQAGFMRVVEDSSLDLFLPEELELLVVGSPELDFKALECNAKYEGYDVDSPVIINFWKWVEESSNETKVKLLKFITASSKAPIGGLGKIDFIVQRAGPDSDKLPTSHTCFNTLLLPDYGVKYDKLGALLGRAVIECEGFGLQ</sequence>
<comment type="pathway">
    <text evidence="2">Protein modification; protein ubiquitination.</text>
</comment>
<protein>
    <recommendedName>
        <fullName evidence="3">HECT-type E3 ubiquitin transferase</fullName>
        <ecNumber evidence="3">2.3.2.26</ecNumber>
    </recommendedName>
</protein>
<evidence type="ECO:0000313" key="11">
    <source>
        <dbReference type="Proteomes" id="UP000266841"/>
    </source>
</evidence>
<dbReference type="EMBL" id="AGNL01002349">
    <property type="protein sequence ID" value="EJK76295.1"/>
    <property type="molecule type" value="Genomic_DNA"/>
</dbReference>
<dbReference type="InterPro" id="IPR009091">
    <property type="entry name" value="RCC1/BLIP-II"/>
</dbReference>
<dbReference type="PROSITE" id="PS50012">
    <property type="entry name" value="RCC1_3"/>
    <property type="match status" value="2"/>
</dbReference>
<dbReference type="SMART" id="SM00119">
    <property type="entry name" value="HECTc"/>
    <property type="match status" value="1"/>
</dbReference>
<name>K0TG10_THAOC</name>
<dbReference type="Pfam" id="PF00415">
    <property type="entry name" value="RCC1"/>
    <property type="match status" value="1"/>
</dbReference>
<dbReference type="InterPro" id="IPR000569">
    <property type="entry name" value="HECT_dom"/>
</dbReference>
<dbReference type="InterPro" id="IPR050409">
    <property type="entry name" value="E3_ubiq-protein_ligase"/>
</dbReference>
<dbReference type="InterPro" id="IPR035983">
    <property type="entry name" value="Hect_E3_ubiquitin_ligase"/>
</dbReference>
<comment type="caution">
    <text evidence="10">The sequence shown here is derived from an EMBL/GenBank/DDBJ whole genome shotgun (WGS) entry which is preliminary data.</text>
</comment>
<evidence type="ECO:0000256" key="2">
    <source>
        <dbReference type="ARBA" id="ARBA00004906"/>
    </source>
</evidence>
<evidence type="ECO:0000256" key="5">
    <source>
        <dbReference type="ARBA" id="ARBA00022786"/>
    </source>
</evidence>
<evidence type="ECO:0000259" key="9">
    <source>
        <dbReference type="PROSITE" id="PS50237"/>
    </source>
</evidence>
<dbReference type="Gene3D" id="3.30.2160.10">
    <property type="entry name" value="Hect, E3 ligase catalytic domain"/>
    <property type="match status" value="1"/>
</dbReference>
<evidence type="ECO:0000256" key="3">
    <source>
        <dbReference type="ARBA" id="ARBA00012485"/>
    </source>
</evidence>
<feature type="non-terminal residue" evidence="10">
    <location>
        <position position="1"/>
    </location>
</feature>
<dbReference type="AlphaFoldDB" id="K0TG10"/>
<dbReference type="FunFam" id="3.30.2410.10:FF:000003">
    <property type="entry name" value="probable E3 ubiquitin-protein ligase HERC4 isoform X1"/>
    <property type="match status" value="1"/>
</dbReference>
<keyword evidence="11" id="KW-1185">Reference proteome</keyword>
<evidence type="ECO:0000256" key="6">
    <source>
        <dbReference type="PROSITE-ProRule" id="PRU00104"/>
    </source>
</evidence>
<evidence type="ECO:0000256" key="8">
    <source>
        <dbReference type="SAM" id="MobiDB-lite"/>
    </source>
</evidence>
<gene>
    <name evidence="10" type="ORF">THAOC_01949</name>
</gene>
<dbReference type="EC" id="2.3.2.26" evidence="3"/>
<dbReference type="GO" id="GO:0005737">
    <property type="term" value="C:cytoplasm"/>
    <property type="evidence" value="ECO:0007669"/>
    <property type="project" value="TreeGrafter"/>
</dbReference>
<dbReference type="eggNOG" id="KOG0941">
    <property type="taxonomic scope" value="Eukaryota"/>
</dbReference>
<dbReference type="GO" id="GO:0061630">
    <property type="term" value="F:ubiquitin protein ligase activity"/>
    <property type="evidence" value="ECO:0007669"/>
    <property type="project" value="UniProtKB-EC"/>
</dbReference>
<dbReference type="Gene3D" id="3.30.2410.10">
    <property type="entry name" value="Hect, E3 ligase catalytic domain"/>
    <property type="match status" value="1"/>
</dbReference>
<dbReference type="Proteomes" id="UP000266841">
    <property type="component" value="Unassembled WGS sequence"/>
</dbReference>
<keyword evidence="4" id="KW-0808">Transferase</keyword>
<dbReference type="Pfam" id="PF00632">
    <property type="entry name" value="HECT"/>
    <property type="match status" value="1"/>
</dbReference>
<dbReference type="GO" id="GO:0006511">
    <property type="term" value="P:ubiquitin-dependent protein catabolic process"/>
    <property type="evidence" value="ECO:0007669"/>
    <property type="project" value="TreeGrafter"/>
</dbReference>
<feature type="compositionally biased region" description="Basic residues" evidence="8">
    <location>
        <begin position="1"/>
        <end position="11"/>
    </location>
</feature>
<organism evidence="10 11">
    <name type="scientific">Thalassiosira oceanica</name>
    <name type="common">Marine diatom</name>
    <dbReference type="NCBI Taxonomy" id="159749"/>
    <lineage>
        <taxon>Eukaryota</taxon>
        <taxon>Sar</taxon>
        <taxon>Stramenopiles</taxon>
        <taxon>Ochrophyta</taxon>
        <taxon>Bacillariophyta</taxon>
        <taxon>Coscinodiscophyceae</taxon>
        <taxon>Thalassiosirophycidae</taxon>
        <taxon>Thalassiosirales</taxon>
        <taxon>Thalassiosiraceae</taxon>
        <taxon>Thalassiosira</taxon>
    </lineage>
</organism>